<dbReference type="PROSITE" id="PS50011">
    <property type="entry name" value="PROTEIN_KINASE_DOM"/>
    <property type="match status" value="1"/>
</dbReference>
<evidence type="ECO:0000256" key="2">
    <source>
        <dbReference type="ARBA" id="ARBA00023860"/>
    </source>
</evidence>
<dbReference type="EC" id="2.7.11.1" evidence="1"/>
<name>A0A1R2B899_9CILI</name>
<evidence type="ECO:0000259" key="3">
    <source>
        <dbReference type="PROSITE" id="PS50011"/>
    </source>
</evidence>
<evidence type="ECO:0000313" key="4">
    <source>
        <dbReference type="EMBL" id="OMJ72810.1"/>
    </source>
</evidence>
<dbReference type="EMBL" id="MPUH01000871">
    <property type="protein sequence ID" value="OMJ72810.1"/>
    <property type="molecule type" value="Genomic_DNA"/>
</dbReference>
<feature type="domain" description="Protein kinase" evidence="3">
    <location>
        <begin position="13"/>
        <end position="282"/>
    </location>
</feature>
<gene>
    <name evidence="4" type="ORF">SteCoe_28643</name>
</gene>
<dbReference type="InterPro" id="IPR050235">
    <property type="entry name" value="CK1_Ser-Thr_kinase"/>
</dbReference>
<dbReference type="FunFam" id="1.10.510.10:FF:000596">
    <property type="entry name" value="CK1 family protein kinase"/>
    <property type="match status" value="1"/>
</dbReference>
<sequence>MANLQGLIVAGKYQLEKKIGKGSFGEIYQAVNLTNGSKFGIKSELIDCEYPQLVYESRIYDSLRGGPGIPYLYWFGSESDYRFLVMDLLGPSLEALFDSCKRAFSLKTVLIMTEQMISRIEYLHSQHYIHRDIKPENFVIGTENRKNFIYIIDYGLCKKYMNWRTGEHIPYIEGKSLTGTARYASINTHIGIEQSRRDDLEGLAYVLIYFLKGKLPWQDINLQDKADRYEAIKNLKITTSVSELCQGIPVEFSALVNYSKSLQFEETPDYTYLKRLFQNLMFKLKFENDYVYDWTLLSDSNENITNSKSPKKRNNNNNN</sequence>
<dbReference type="Gene3D" id="1.10.510.10">
    <property type="entry name" value="Transferase(Phosphotransferase) domain 1"/>
    <property type="match status" value="1"/>
</dbReference>
<evidence type="ECO:0000256" key="1">
    <source>
        <dbReference type="ARBA" id="ARBA00012513"/>
    </source>
</evidence>
<dbReference type="InterPro" id="IPR008271">
    <property type="entry name" value="Ser/Thr_kinase_AS"/>
</dbReference>
<proteinExistence type="predicted"/>
<comment type="caution">
    <text evidence="4">The sequence shown here is derived from an EMBL/GenBank/DDBJ whole genome shotgun (WGS) entry which is preliminary data.</text>
</comment>
<dbReference type="CDD" id="cd14016">
    <property type="entry name" value="STKc_CK1"/>
    <property type="match status" value="1"/>
</dbReference>
<dbReference type="SMART" id="SM00220">
    <property type="entry name" value="S_TKc"/>
    <property type="match status" value="1"/>
</dbReference>
<dbReference type="GO" id="GO:0005524">
    <property type="term" value="F:ATP binding"/>
    <property type="evidence" value="ECO:0007669"/>
    <property type="project" value="InterPro"/>
</dbReference>
<organism evidence="4 5">
    <name type="scientific">Stentor coeruleus</name>
    <dbReference type="NCBI Taxonomy" id="5963"/>
    <lineage>
        <taxon>Eukaryota</taxon>
        <taxon>Sar</taxon>
        <taxon>Alveolata</taxon>
        <taxon>Ciliophora</taxon>
        <taxon>Postciliodesmatophora</taxon>
        <taxon>Heterotrichea</taxon>
        <taxon>Heterotrichida</taxon>
        <taxon>Stentoridae</taxon>
        <taxon>Stentor</taxon>
    </lineage>
</organism>
<accession>A0A1R2B899</accession>
<dbReference type="GO" id="GO:0004674">
    <property type="term" value="F:protein serine/threonine kinase activity"/>
    <property type="evidence" value="ECO:0007669"/>
    <property type="project" value="UniProtKB-EC"/>
</dbReference>
<protein>
    <recommendedName>
        <fullName evidence="2">Casein kinase I</fullName>
        <ecNumber evidence="1">2.7.11.1</ecNumber>
    </recommendedName>
</protein>
<dbReference type="OrthoDB" id="5800476at2759"/>
<dbReference type="Pfam" id="PF00069">
    <property type="entry name" value="Pkinase"/>
    <property type="match status" value="1"/>
</dbReference>
<evidence type="ECO:0000313" key="5">
    <source>
        <dbReference type="Proteomes" id="UP000187209"/>
    </source>
</evidence>
<dbReference type="Proteomes" id="UP000187209">
    <property type="component" value="Unassembled WGS sequence"/>
</dbReference>
<dbReference type="AlphaFoldDB" id="A0A1R2B899"/>
<dbReference type="PROSITE" id="PS00108">
    <property type="entry name" value="PROTEIN_KINASE_ST"/>
    <property type="match status" value="1"/>
</dbReference>
<dbReference type="InterPro" id="IPR011009">
    <property type="entry name" value="Kinase-like_dom_sf"/>
</dbReference>
<dbReference type="InterPro" id="IPR000719">
    <property type="entry name" value="Prot_kinase_dom"/>
</dbReference>
<keyword evidence="5" id="KW-1185">Reference proteome</keyword>
<dbReference type="SUPFAM" id="SSF56112">
    <property type="entry name" value="Protein kinase-like (PK-like)"/>
    <property type="match status" value="1"/>
</dbReference>
<dbReference type="PANTHER" id="PTHR11909">
    <property type="entry name" value="CASEIN KINASE-RELATED"/>
    <property type="match status" value="1"/>
</dbReference>
<reference evidence="4 5" key="1">
    <citation type="submission" date="2016-11" db="EMBL/GenBank/DDBJ databases">
        <title>The macronuclear genome of Stentor coeruleus: a giant cell with tiny introns.</title>
        <authorList>
            <person name="Slabodnick M."/>
            <person name="Ruby J.G."/>
            <person name="Reiff S.B."/>
            <person name="Swart E.C."/>
            <person name="Gosai S."/>
            <person name="Prabakaran S."/>
            <person name="Witkowska E."/>
            <person name="Larue G.E."/>
            <person name="Fisher S."/>
            <person name="Freeman R.M."/>
            <person name="Gunawardena J."/>
            <person name="Chu W."/>
            <person name="Stover N.A."/>
            <person name="Gregory B.D."/>
            <person name="Nowacki M."/>
            <person name="Derisi J."/>
            <person name="Roy S.W."/>
            <person name="Marshall W.F."/>
            <person name="Sood P."/>
        </authorList>
    </citation>
    <scope>NUCLEOTIDE SEQUENCE [LARGE SCALE GENOMIC DNA]</scope>
    <source>
        <strain evidence="4">WM001</strain>
    </source>
</reference>